<feature type="transmembrane region" description="Helical" evidence="2">
    <location>
        <begin position="12"/>
        <end position="33"/>
    </location>
</feature>
<dbReference type="InterPro" id="IPR052413">
    <property type="entry name" value="SUR7_domain"/>
</dbReference>
<keyword evidence="2" id="KW-0812">Transmembrane</keyword>
<comment type="caution">
    <text evidence="3">The sequence shown here is derived from an EMBL/GenBank/DDBJ whole genome shotgun (WGS) entry which is preliminary data.</text>
</comment>
<feature type="region of interest" description="Disordered" evidence="1">
    <location>
        <begin position="307"/>
        <end position="362"/>
    </location>
</feature>
<organism evidence="3 4">
    <name type="scientific">Xylaria multiplex</name>
    <dbReference type="NCBI Taxonomy" id="323545"/>
    <lineage>
        <taxon>Eukaryota</taxon>
        <taxon>Fungi</taxon>
        <taxon>Dikarya</taxon>
        <taxon>Ascomycota</taxon>
        <taxon>Pezizomycotina</taxon>
        <taxon>Sordariomycetes</taxon>
        <taxon>Xylariomycetidae</taxon>
        <taxon>Xylariales</taxon>
        <taxon>Xylariaceae</taxon>
        <taxon>Xylaria</taxon>
    </lineage>
</organism>
<dbReference type="InParanoid" id="A0A7C8MLQ7"/>
<feature type="transmembrane region" description="Helical" evidence="2">
    <location>
        <begin position="183"/>
        <end position="206"/>
    </location>
</feature>
<dbReference type="PANTHER" id="PTHR28019:SF2">
    <property type="entry name" value="CELL MEMBRANE PROTEIN YLR413W-RELATED"/>
    <property type="match status" value="1"/>
</dbReference>
<feature type="compositionally biased region" description="Basic and acidic residues" evidence="1">
    <location>
        <begin position="315"/>
        <end position="327"/>
    </location>
</feature>
<dbReference type="PANTHER" id="PTHR28019">
    <property type="entry name" value="CELL MEMBRANE PROTEIN YLR413W-RELATED"/>
    <property type="match status" value="1"/>
</dbReference>
<dbReference type="Proteomes" id="UP000481858">
    <property type="component" value="Unassembled WGS sequence"/>
</dbReference>
<evidence type="ECO:0000256" key="2">
    <source>
        <dbReference type="SAM" id="Phobius"/>
    </source>
</evidence>
<keyword evidence="2" id="KW-0472">Membrane</keyword>
<evidence type="ECO:0000313" key="3">
    <source>
        <dbReference type="EMBL" id="KAF2968272.1"/>
    </source>
</evidence>
<name>A0A7C8MLQ7_9PEZI</name>
<reference evidence="3 4" key="1">
    <citation type="submission" date="2019-12" db="EMBL/GenBank/DDBJ databases">
        <title>Draft genome sequence of the ascomycete Xylaria multiplex DSM 110363.</title>
        <authorList>
            <person name="Buettner E."/>
            <person name="Kellner H."/>
        </authorList>
    </citation>
    <scope>NUCLEOTIDE SEQUENCE [LARGE SCALE GENOMIC DNA]</scope>
    <source>
        <strain evidence="3 4">DSM 110363</strain>
    </source>
</reference>
<dbReference type="AlphaFoldDB" id="A0A7C8MLQ7"/>
<feature type="transmembrane region" description="Helical" evidence="2">
    <location>
        <begin position="146"/>
        <end position="171"/>
    </location>
</feature>
<dbReference type="GO" id="GO:0051285">
    <property type="term" value="C:cell cortex of cell tip"/>
    <property type="evidence" value="ECO:0007669"/>
    <property type="project" value="TreeGrafter"/>
</dbReference>
<protein>
    <recommendedName>
        <fullName evidence="5">SUR7 protein</fullName>
    </recommendedName>
</protein>
<keyword evidence="2" id="KW-1133">Transmembrane helix</keyword>
<keyword evidence="4" id="KW-1185">Reference proteome</keyword>
<dbReference type="EMBL" id="WUBL01000054">
    <property type="protein sequence ID" value="KAF2968272.1"/>
    <property type="molecule type" value="Genomic_DNA"/>
</dbReference>
<dbReference type="OrthoDB" id="4480814at2759"/>
<feature type="compositionally biased region" description="Polar residues" evidence="1">
    <location>
        <begin position="337"/>
        <end position="350"/>
    </location>
</feature>
<gene>
    <name evidence="3" type="ORF">GQX73_g5330</name>
</gene>
<sequence length="362" mass="38317">MVARKSAGLNWAVAIIISLVSLIFTLLTLLSGVGSHTTASYLTVDATNLAIPAKLSGSAFLQDLSTISGSDLIGQSRTRQNLGLSATYSVSLLTACGSNDDGSTTCFTPRVGFTFNPSSDLKLDRTAAQGTLAKPYYNQLNTYASVSMFVAVAYILTSLFTVVSCLTIVLSRRFQPAILISRVVSGIVAILAIAATIASIVTFVKLRDTFNGAVGDIGVTTTTNSSAFGLSAAASVASVAAFISTLFIRPTAPGYRSPYHNDKRGVDGGAGAREAGLMSREARTANVGAGFLDRVPTWNRPRYTQLDAQKSINAHSRDHSPDSDREGLINPAEDDVSSQSQWTNRHSGQNLDHVPTAYKPRV</sequence>
<dbReference type="GO" id="GO:0031505">
    <property type="term" value="P:fungal-type cell wall organization"/>
    <property type="evidence" value="ECO:0007669"/>
    <property type="project" value="TreeGrafter"/>
</dbReference>
<feature type="transmembrane region" description="Helical" evidence="2">
    <location>
        <begin position="226"/>
        <end position="248"/>
    </location>
</feature>
<evidence type="ECO:0000313" key="4">
    <source>
        <dbReference type="Proteomes" id="UP000481858"/>
    </source>
</evidence>
<evidence type="ECO:0008006" key="5">
    <source>
        <dbReference type="Google" id="ProtNLM"/>
    </source>
</evidence>
<proteinExistence type="predicted"/>
<dbReference type="Pfam" id="PF06687">
    <property type="entry name" value="SUR7"/>
    <property type="match status" value="1"/>
</dbReference>
<accession>A0A7C8MLQ7</accession>
<dbReference type="GO" id="GO:0005886">
    <property type="term" value="C:plasma membrane"/>
    <property type="evidence" value="ECO:0007669"/>
    <property type="project" value="InterPro"/>
</dbReference>
<dbReference type="InterPro" id="IPR009571">
    <property type="entry name" value="SUR7/Rim9-like_fungi"/>
</dbReference>
<evidence type="ECO:0000256" key="1">
    <source>
        <dbReference type="SAM" id="MobiDB-lite"/>
    </source>
</evidence>